<evidence type="ECO:0008006" key="6">
    <source>
        <dbReference type="Google" id="ProtNLM"/>
    </source>
</evidence>
<dbReference type="OrthoDB" id="2262177at2759"/>
<accession>A0A167NG95</accession>
<keyword evidence="2" id="KW-0812">Transmembrane</keyword>
<feature type="signal peptide" evidence="3">
    <location>
        <begin position="1"/>
        <end position="24"/>
    </location>
</feature>
<feature type="region of interest" description="Disordered" evidence="1">
    <location>
        <begin position="322"/>
        <end position="360"/>
    </location>
</feature>
<keyword evidence="5" id="KW-1185">Reference proteome</keyword>
<dbReference type="PROSITE" id="PS51257">
    <property type="entry name" value="PROKAR_LIPOPROTEIN"/>
    <property type="match status" value="1"/>
</dbReference>
<evidence type="ECO:0000256" key="1">
    <source>
        <dbReference type="SAM" id="MobiDB-lite"/>
    </source>
</evidence>
<reference evidence="5" key="1">
    <citation type="submission" date="2015-06" db="EMBL/GenBank/DDBJ databases">
        <title>Expansion of signal transduction pathways in fungi by whole-genome duplication.</title>
        <authorList>
            <consortium name="DOE Joint Genome Institute"/>
            <person name="Corrochano L.M."/>
            <person name="Kuo A."/>
            <person name="Marcet-Houben M."/>
            <person name="Polaino S."/>
            <person name="Salamov A."/>
            <person name="Villalobos J.M."/>
            <person name="Alvarez M.I."/>
            <person name="Avalos J."/>
            <person name="Benito E.P."/>
            <person name="Benoit I."/>
            <person name="Burger G."/>
            <person name="Camino L.P."/>
            <person name="Canovas D."/>
            <person name="Cerda-Olmedo E."/>
            <person name="Cheng J.-F."/>
            <person name="Dominguez A."/>
            <person name="Elias M."/>
            <person name="Eslava A.P."/>
            <person name="Glaser F."/>
            <person name="Grimwood J."/>
            <person name="Gutierrez G."/>
            <person name="Heitman J."/>
            <person name="Henrissat B."/>
            <person name="Iturriaga E.A."/>
            <person name="Lang B.F."/>
            <person name="Lavin J.L."/>
            <person name="Lee S."/>
            <person name="Li W."/>
            <person name="Lindquist E."/>
            <person name="Lopez-Garcia S."/>
            <person name="Luque E.M."/>
            <person name="Marcos A.T."/>
            <person name="Martin J."/>
            <person name="McCluskey K."/>
            <person name="Medina H.R."/>
            <person name="Miralles-Duran A."/>
            <person name="Miyazaki A."/>
            <person name="Munoz-Torres E."/>
            <person name="Oguiza J.A."/>
            <person name="Ohm R."/>
            <person name="Olmedo M."/>
            <person name="Orejas M."/>
            <person name="Ortiz-Castellanos L."/>
            <person name="Pisabarro A.G."/>
            <person name="Rodriguez-Romero J."/>
            <person name="Ruiz-Herrera J."/>
            <person name="Ruiz-Vazquez R."/>
            <person name="Sanz C."/>
            <person name="Schackwitz W."/>
            <person name="Schmutz J."/>
            <person name="Shahriari M."/>
            <person name="Shelest E."/>
            <person name="Silva-Franco F."/>
            <person name="Soanes D."/>
            <person name="Syed K."/>
            <person name="Tagua V.G."/>
            <person name="Talbot N.J."/>
            <person name="Thon M."/>
            <person name="De vries R.P."/>
            <person name="Wiebenga A."/>
            <person name="Yadav J.S."/>
            <person name="Braun E.L."/>
            <person name="Baker S."/>
            <person name="Garre V."/>
            <person name="Horwitz B."/>
            <person name="Torres-Martinez S."/>
            <person name="Idnurm A."/>
            <person name="Herrera-Estrella A."/>
            <person name="Gabaldon T."/>
            <person name="Grigoriev I.V."/>
        </authorList>
    </citation>
    <scope>NUCLEOTIDE SEQUENCE [LARGE SCALE GENOMIC DNA]</scope>
    <source>
        <strain evidence="5">NRRL 1555(-)</strain>
    </source>
</reference>
<dbReference type="RefSeq" id="XP_018293870.1">
    <property type="nucleotide sequence ID" value="XM_018433742.1"/>
</dbReference>
<keyword evidence="2" id="KW-0472">Membrane</keyword>
<dbReference type="GeneID" id="28994648"/>
<evidence type="ECO:0000256" key="3">
    <source>
        <dbReference type="SAM" id="SignalP"/>
    </source>
</evidence>
<dbReference type="AlphaFoldDB" id="A0A167NG95"/>
<dbReference type="Proteomes" id="UP000077315">
    <property type="component" value="Unassembled WGS sequence"/>
</dbReference>
<evidence type="ECO:0000313" key="5">
    <source>
        <dbReference type="Proteomes" id="UP000077315"/>
    </source>
</evidence>
<gene>
    <name evidence="4" type="ORF">PHYBLDRAFT_158145</name>
</gene>
<keyword evidence="2" id="KW-1133">Transmembrane helix</keyword>
<organism evidence="4 5">
    <name type="scientific">Phycomyces blakesleeanus (strain ATCC 8743b / DSM 1359 / FGSC 10004 / NBRC 33097 / NRRL 1555)</name>
    <dbReference type="NCBI Taxonomy" id="763407"/>
    <lineage>
        <taxon>Eukaryota</taxon>
        <taxon>Fungi</taxon>
        <taxon>Fungi incertae sedis</taxon>
        <taxon>Mucoromycota</taxon>
        <taxon>Mucoromycotina</taxon>
        <taxon>Mucoromycetes</taxon>
        <taxon>Mucorales</taxon>
        <taxon>Phycomycetaceae</taxon>
        <taxon>Phycomyces</taxon>
    </lineage>
</organism>
<dbReference type="InParanoid" id="A0A167NG95"/>
<feature type="compositionally biased region" description="Low complexity" evidence="1">
    <location>
        <begin position="276"/>
        <end position="286"/>
    </location>
</feature>
<feature type="chain" id="PRO_5007890675" description="MARVEL domain-containing protein" evidence="3">
    <location>
        <begin position="25"/>
        <end position="360"/>
    </location>
</feature>
<dbReference type="EMBL" id="KV440976">
    <property type="protein sequence ID" value="OAD75830.1"/>
    <property type="molecule type" value="Genomic_DNA"/>
</dbReference>
<dbReference type="VEuPathDB" id="FungiDB:PHYBLDRAFT_158145"/>
<protein>
    <recommendedName>
        <fullName evidence="6">MARVEL domain-containing protein</fullName>
    </recommendedName>
</protein>
<keyword evidence="3" id="KW-0732">Signal</keyword>
<feature type="transmembrane region" description="Helical" evidence="2">
    <location>
        <begin position="149"/>
        <end position="168"/>
    </location>
</feature>
<feature type="region of interest" description="Disordered" evidence="1">
    <location>
        <begin position="274"/>
        <end position="296"/>
    </location>
</feature>
<evidence type="ECO:0000256" key="2">
    <source>
        <dbReference type="SAM" id="Phobius"/>
    </source>
</evidence>
<name>A0A167NG95_PHYB8</name>
<sequence length="360" mass="40084">MSMRKCGLIFLRFLILIISAGALGCHVAQIVLLENYSSQNKNVGSWWPSMVPYILYFVGPGFSVICALTLVISTWTIQAIRHDRILSGFNIALLIAVIIYSTMKSGTIPWTNGQVTEPSSTPYGFASYCDTYSKDQTTFYRCWLVNGTWLGSIISAALWIILFIYTVAQKKSDIYCENYDPYDFKSDVPMAKASAPVKLDSGFRDIQPVARTATTSYRPKSVVHPYPSVDNNQGDPNYGYYSYSAYDGYYEGYGASTNVPVGSQPAGVPPVIPIHQQQQQQQQQQQHYQNSPGVVPPAFVYRDQDYHPQVATEDNVVMMASDANERQPQYATYGNVPGHSPTGRYGTNTSSPHTPDGRKF</sequence>
<feature type="transmembrane region" description="Helical" evidence="2">
    <location>
        <begin position="53"/>
        <end position="73"/>
    </location>
</feature>
<proteinExistence type="predicted"/>
<evidence type="ECO:0000313" key="4">
    <source>
        <dbReference type="EMBL" id="OAD75830.1"/>
    </source>
</evidence>
<feature type="transmembrane region" description="Helical" evidence="2">
    <location>
        <begin position="85"/>
        <end position="103"/>
    </location>
</feature>